<evidence type="ECO:0000256" key="1">
    <source>
        <dbReference type="SAM" id="MobiDB-lite"/>
    </source>
</evidence>
<name>A0A494X7W2_9BURK</name>
<dbReference type="Proteomes" id="UP000270342">
    <property type="component" value="Unassembled WGS sequence"/>
</dbReference>
<dbReference type="Gene3D" id="2.40.10.220">
    <property type="entry name" value="predicted glycosyltransferase like domains"/>
    <property type="match status" value="1"/>
</dbReference>
<feature type="region of interest" description="Disordered" evidence="1">
    <location>
        <begin position="121"/>
        <end position="160"/>
    </location>
</feature>
<dbReference type="EMBL" id="RBZU01000014">
    <property type="protein sequence ID" value="RKP46550.1"/>
    <property type="molecule type" value="Genomic_DNA"/>
</dbReference>
<evidence type="ECO:0008006" key="6">
    <source>
        <dbReference type="Google" id="ProtNLM"/>
    </source>
</evidence>
<organism evidence="4 5">
    <name type="scientific">Pararobbsia silviterrae</name>
    <dbReference type="NCBI Taxonomy" id="1792498"/>
    <lineage>
        <taxon>Bacteria</taxon>
        <taxon>Pseudomonadati</taxon>
        <taxon>Pseudomonadota</taxon>
        <taxon>Betaproteobacteria</taxon>
        <taxon>Burkholderiales</taxon>
        <taxon>Burkholderiaceae</taxon>
        <taxon>Pararobbsia</taxon>
    </lineage>
</organism>
<gene>
    <name evidence="4" type="ORF">D7S86_23880</name>
</gene>
<accession>A0A494X7W2</accession>
<dbReference type="AlphaFoldDB" id="A0A494X7W2"/>
<dbReference type="InterPro" id="IPR009926">
    <property type="entry name" value="T3SS_YcgR_PilZN"/>
</dbReference>
<evidence type="ECO:0000259" key="2">
    <source>
        <dbReference type="Pfam" id="PF07238"/>
    </source>
</evidence>
<dbReference type="SUPFAM" id="SSF141371">
    <property type="entry name" value="PilZ domain-like"/>
    <property type="match status" value="1"/>
</dbReference>
<protein>
    <recommendedName>
        <fullName evidence="6">PilZ domain-containing protein</fullName>
    </recommendedName>
</protein>
<keyword evidence="5" id="KW-1185">Reference proteome</keyword>
<comment type="caution">
    <text evidence="4">The sequence shown here is derived from an EMBL/GenBank/DDBJ whole genome shotgun (WGS) entry which is preliminary data.</text>
</comment>
<proteinExistence type="predicted"/>
<feature type="compositionally biased region" description="Low complexity" evidence="1">
    <location>
        <begin position="139"/>
        <end position="155"/>
    </location>
</feature>
<evidence type="ECO:0000259" key="3">
    <source>
        <dbReference type="Pfam" id="PF12945"/>
    </source>
</evidence>
<reference evidence="4 5" key="1">
    <citation type="submission" date="2018-10" db="EMBL/GenBank/DDBJ databases">
        <title>Robbsia sp. DHC34, isolated from soil.</title>
        <authorList>
            <person name="Gao Z.-H."/>
            <person name="Qiu L.-H."/>
        </authorList>
    </citation>
    <scope>NUCLEOTIDE SEQUENCE [LARGE SCALE GENOMIC DNA]</scope>
    <source>
        <strain evidence="4 5">DHC34</strain>
    </source>
</reference>
<feature type="domain" description="Type III secretion system flagellar brake protein YcgR PilZN" evidence="3">
    <location>
        <begin position="185"/>
        <end position="269"/>
    </location>
</feature>
<dbReference type="Pfam" id="PF12945">
    <property type="entry name" value="PilZNR"/>
    <property type="match status" value="1"/>
</dbReference>
<evidence type="ECO:0000313" key="5">
    <source>
        <dbReference type="Proteomes" id="UP000270342"/>
    </source>
</evidence>
<sequence length="409" mass="43428">MAVANVVANVVETRAEALRSPHGRRVPMRGCLVEHRPVVVNCMLRSGAHHRPQPGIVIEPTSNATLDAAEHDDPGVPFGEPLDADLVDSHGVIVLMAGSIIPSDAARALLVEHFGPIRTRAHAPSDAAREVHAAEGADDAAPSVAADAADASDGADSAHARLESANAEGAGAKASVITHADLGLEIGALLRLQPPKNTGIGALGCRVIGVAPNHSIFITPPTSDGRVVDLVVGERLSAVYVSRRAVYGFVCTVQSTFRQPFEYALLSAPGPISRLRARSALRARVRFFALMAREHAGAQDNAERQHADQGHRTAHDFADAGVIRNLSASGMNVSAREGLAAINDVVRLSFCLHTIGHDQPLEVRGRVRHVRRDDTPGHVSYGLQLQDLSANDRLLLSYYVLEQSQADAL</sequence>
<dbReference type="Pfam" id="PF07238">
    <property type="entry name" value="PilZ"/>
    <property type="match status" value="1"/>
</dbReference>
<dbReference type="InterPro" id="IPR009875">
    <property type="entry name" value="PilZ_domain"/>
</dbReference>
<dbReference type="GO" id="GO:0035438">
    <property type="term" value="F:cyclic-di-GMP binding"/>
    <property type="evidence" value="ECO:0007669"/>
    <property type="project" value="InterPro"/>
</dbReference>
<feature type="domain" description="PilZ" evidence="2">
    <location>
        <begin position="321"/>
        <end position="400"/>
    </location>
</feature>
<evidence type="ECO:0000313" key="4">
    <source>
        <dbReference type="EMBL" id="RKP46550.1"/>
    </source>
</evidence>